<dbReference type="AlphaFoldDB" id="A0A3B1BXI5"/>
<protein>
    <submittedName>
        <fullName evidence="2">Uncharacterized protein</fullName>
    </submittedName>
</protein>
<gene>
    <name evidence="2" type="ORF">MNBD_NITROSPINAE04-848</name>
</gene>
<keyword evidence="1" id="KW-0175">Coiled coil</keyword>
<evidence type="ECO:0000313" key="2">
    <source>
        <dbReference type="EMBL" id="VAX17013.1"/>
    </source>
</evidence>
<sequence length="131" mass="14869">MDDTQLLVALTGLAWSGLLALARRAVAGLEEKIDKNAEKVTRLQAQTASLIGDTKYRIERNFHDLVEESRLDIKALSERLEKVTGDRRIDKKLEDFQKETVSQSEFRLFIANLNAKVESIYEMIMKNGAKS</sequence>
<accession>A0A3B1BXI5</accession>
<reference evidence="2" key="1">
    <citation type="submission" date="2018-06" db="EMBL/GenBank/DDBJ databases">
        <authorList>
            <person name="Zhirakovskaya E."/>
        </authorList>
    </citation>
    <scope>NUCLEOTIDE SEQUENCE</scope>
</reference>
<dbReference type="EMBL" id="UOGA01000084">
    <property type="protein sequence ID" value="VAX17013.1"/>
    <property type="molecule type" value="Genomic_DNA"/>
</dbReference>
<evidence type="ECO:0000256" key="1">
    <source>
        <dbReference type="SAM" id="Coils"/>
    </source>
</evidence>
<name>A0A3B1BXI5_9ZZZZ</name>
<organism evidence="2">
    <name type="scientific">hydrothermal vent metagenome</name>
    <dbReference type="NCBI Taxonomy" id="652676"/>
    <lineage>
        <taxon>unclassified sequences</taxon>
        <taxon>metagenomes</taxon>
        <taxon>ecological metagenomes</taxon>
    </lineage>
</organism>
<feature type="coiled-coil region" evidence="1">
    <location>
        <begin position="19"/>
        <end position="86"/>
    </location>
</feature>
<proteinExistence type="predicted"/>